<evidence type="ECO:0000313" key="3">
    <source>
        <dbReference type="Proteomes" id="UP000218784"/>
    </source>
</evidence>
<protein>
    <submittedName>
        <fullName evidence="2">Gluconolactonase</fullName>
    </submittedName>
</protein>
<accession>A0A2A4HVH5</accession>
<dbReference type="InterPro" id="IPR015943">
    <property type="entry name" value="WD40/YVTN_repeat-like_dom_sf"/>
</dbReference>
<evidence type="ECO:0000313" key="2">
    <source>
        <dbReference type="EMBL" id="PCG07677.1"/>
    </source>
</evidence>
<organism evidence="2 3">
    <name type="scientific">Sphingomonas ginsenosidimutans</name>
    <dbReference type="NCBI Taxonomy" id="862134"/>
    <lineage>
        <taxon>Bacteria</taxon>
        <taxon>Pseudomonadati</taxon>
        <taxon>Pseudomonadota</taxon>
        <taxon>Alphaproteobacteria</taxon>
        <taxon>Sphingomonadales</taxon>
        <taxon>Sphingomonadaceae</taxon>
        <taxon>Sphingomonas</taxon>
    </lineage>
</organism>
<dbReference type="PANTHER" id="PTHR47197">
    <property type="entry name" value="PROTEIN NIRF"/>
    <property type="match status" value="1"/>
</dbReference>
<dbReference type="Gene3D" id="2.130.10.10">
    <property type="entry name" value="YVTN repeat-like/Quinoprotein amine dehydrogenase"/>
    <property type="match status" value="1"/>
</dbReference>
<dbReference type="PANTHER" id="PTHR47197:SF3">
    <property type="entry name" value="DIHYDRO-HEME D1 DEHYDROGENASE"/>
    <property type="match status" value="1"/>
</dbReference>
<feature type="signal peptide" evidence="1">
    <location>
        <begin position="1"/>
        <end position="20"/>
    </location>
</feature>
<dbReference type="InterPro" id="IPR051200">
    <property type="entry name" value="Host-pathogen_enzymatic-act"/>
</dbReference>
<dbReference type="AlphaFoldDB" id="A0A2A4HVH5"/>
<gene>
    <name evidence="2" type="ORF">COA17_16990</name>
</gene>
<evidence type="ECO:0000256" key="1">
    <source>
        <dbReference type="SAM" id="SignalP"/>
    </source>
</evidence>
<proteinExistence type="predicted"/>
<dbReference type="InterPro" id="IPR011048">
    <property type="entry name" value="Haem_d1_sf"/>
</dbReference>
<name>A0A2A4HVH5_9SPHN</name>
<dbReference type="EMBL" id="NWVD01000013">
    <property type="protein sequence ID" value="PCG07677.1"/>
    <property type="molecule type" value="Genomic_DNA"/>
</dbReference>
<feature type="chain" id="PRO_5013263464" evidence="1">
    <location>
        <begin position="21"/>
        <end position="336"/>
    </location>
</feature>
<keyword evidence="1" id="KW-0732">Signal</keyword>
<keyword evidence="3" id="KW-1185">Reference proteome</keyword>
<dbReference type="RefSeq" id="WP_056433045.1">
    <property type="nucleotide sequence ID" value="NZ_NWVD01000013.1"/>
</dbReference>
<dbReference type="SUPFAM" id="SSF51004">
    <property type="entry name" value="C-terminal (heme d1) domain of cytochrome cd1-nitrite reductase"/>
    <property type="match status" value="1"/>
</dbReference>
<reference evidence="2 3" key="1">
    <citation type="submission" date="2017-09" db="EMBL/GenBank/DDBJ databases">
        <title>Sphingomonas ginsenosidimutans KACC 14949, whole genome shotgun sequence.</title>
        <authorList>
            <person name="Feng G."/>
            <person name="Zhu H."/>
        </authorList>
    </citation>
    <scope>NUCLEOTIDE SEQUENCE [LARGE SCALE GENOMIC DNA]</scope>
    <source>
        <strain evidence="2 3">KACC 14949</strain>
    </source>
</reference>
<sequence length="336" mass="34366">MKRVLTTATLALTSFAAAGAAPPTPAYRVAATISGPDGGGWDYARVDPVDHRLFIARSTSVTVIDTRGERAVGSIGTIAHGHAVVPLPGGRLMATSGDDASVRFLSTSDGRELGRVTVGKKPDAAIVSPDGKTGFVMNAKAGSVSIIDTAAMRTLRTVQLKPGLEYAALTPDGTLFVNNEDANEMEVVDVRRGTAAAPIALPGCAEPSGLAYDAKTDRLIAACANGKAAIVTGSNHKLSQLVDIGAGPDAVILDPQRRLAFIPCGKDGVLDVLSLEGTVVKRVGRIKTAVGARTGALDPDSGAIYLPTASFGLPAKPGARPVATLGTFKVLVVKPA</sequence>
<dbReference type="Proteomes" id="UP000218784">
    <property type="component" value="Unassembled WGS sequence"/>
</dbReference>
<comment type="caution">
    <text evidence="2">The sequence shown here is derived from an EMBL/GenBank/DDBJ whole genome shotgun (WGS) entry which is preliminary data.</text>
</comment>